<evidence type="ECO:0000313" key="3">
    <source>
        <dbReference type="EMBL" id="EFG05260.1"/>
    </source>
</evidence>
<protein>
    <submittedName>
        <fullName evidence="3">Isochorismatase family protein</fullName>
    </submittedName>
</protein>
<reference evidence="3 4" key="1">
    <citation type="journal article" date="2010" name="Genome Biol. Evol.">
        <title>The sequence of a 1.8-mb bacterial linear plasmid reveals a rich evolutionary reservoir of secondary metabolic pathways.</title>
        <authorList>
            <person name="Medema M.H."/>
            <person name="Trefzer A."/>
            <person name="Kovalchuk A."/>
            <person name="van den Berg M."/>
            <person name="Mueller U."/>
            <person name="Heijne W."/>
            <person name="Wu L."/>
            <person name="Alam M.T."/>
            <person name="Ronning C.M."/>
            <person name="Nierman W.C."/>
            <person name="Bovenberg R.A.L."/>
            <person name="Breitling R."/>
            <person name="Takano E."/>
        </authorList>
    </citation>
    <scope>NUCLEOTIDE SEQUENCE [LARGE SCALE GENOMIC DNA]</scope>
    <source>
        <strain evidence="4">ATCC 27064 / DSM 738 / JCM 4710 / NBRC 13307 / NCIMB 12785 / NRRL 3585 / VKM Ac-602</strain>
    </source>
</reference>
<dbReference type="AlphaFoldDB" id="E2Q713"/>
<dbReference type="InterPro" id="IPR050272">
    <property type="entry name" value="Isochorismatase-like_hydrls"/>
</dbReference>
<feature type="domain" description="Isochorismatase-like" evidence="2">
    <location>
        <begin position="27"/>
        <end position="196"/>
    </location>
</feature>
<proteinExistence type="predicted"/>
<evidence type="ECO:0000313" key="4">
    <source>
        <dbReference type="Proteomes" id="UP000002357"/>
    </source>
</evidence>
<dbReference type="CDD" id="cd00431">
    <property type="entry name" value="cysteine_hydrolases"/>
    <property type="match status" value="1"/>
</dbReference>
<dbReference type="Proteomes" id="UP000002357">
    <property type="component" value="Chromosome"/>
</dbReference>
<accession>E2Q713</accession>
<dbReference type="PANTHER" id="PTHR43540">
    <property type="entry name" value="PEROXYUREIDOACRYLATE/UREIDOACRYLATE AMIDOHYDROLASE-RELATED"/>
    <property type="match status" value="1"/>
</dbReference>
<dbReference type="Gene3D" id="3.40.50.850">
    <property type="entry name" value="Isochorismatase-like"/>
    <property type="match status" value="1"/>
</dbReference>
<dbReference type="eggNOG" id="COG1335">
    <property type="taxonomic scope" value="Bacteria"/>
</dbReference>
<organism evidence="3 4">
    <name type="scientific">Streptomyces clavuligerus</name>
    <dbReference type="NCBI Taxonomy" id="1901"/>
    <lineage>
        <taxon>Bacteria</taxon>
        <taxon>Bacillati</taxon>
        <taxon>Actinomycetota</taxon>
        <taxon>Actinomycetes</taxon>
        <taxon>Kitasatosporales</taxon>
        <taxon>Streptomycetaceae</taxon>
        <taxon>Streptomyces</taxon>
    </lineage>
</organism>
<keyword evidence="4" id="KW-1185">Reference proteome</keyword>
<dbReference type="GO" id="GO:0016787">
    <property type="term" value="F:hydrolase activity"/>
    <property type="evidence" value="ECO:0007669"/>
    <property type="project" value="UniProtKB-KW"/>
</dbReference>
<name>E2Q713_STRCL</name>
<evidence type="ECO:0000256" key="1">
    <source>
        <dbReference type="ARBA" id="ARBA00022801"/>
    </source>
</evidence>
<evidence type="ECO:0000259" key="2">
    <source>
        <dbReference type="Pfam" id="PF00857"/>
    </source>
</evidence>
<sequence>MTNVLGVGCPALAPPGLHNGSDMSRYAVLTNDLQRDLVDKNEQRKANVERMTPDFLRFLSELRELAVPVIHLQLIYDEGDKKLELHDGRIPVLRGTPGAELLPEFVHPSDVVMEKKKDSGFFETKLHEYLEEHAIDTLIITGMQAQVCIQTTAADAHFRGYNVVVPSDGVVSTRDEDRVRALEWLASYCAVVTPMADVVARVRDGAGFDFSVQALP</sequence>
<dbReference type="SUPFAM" id="SSF52499">
    <property type="entry name" value="Isochorismatase-like hydrolases"/>
    <property type="match status" value="1"/>
</dbReference>
<dbReference type="Pfam" id="PF00857">
    <property type="entry name" value="Isochorismatase"/>
    <property type="match status" value="1"/>
</dbReference>
<keyword evidence="1" id="KW-0378">Hydrolase</keyword>
<dbReference type="InterPro" id="IPR036380">
    <property type="entry name" value="Isochorismatase-like_sf"/>
</dbReference>
<dbReference type="STRING" id="1901.BB341_26840"/>
<gene>
    <name evidence="3" type="ORF">SCLAV_0184</name>
</gene>
<dbReference type="PANTHER" id="PTHR43540:SF6">
    <property type="entry name" value="ISOCHORISMATASE-LIKE DOMAIN-CONTAINING PROTEIN"/>
    <property type="match status" value="1"/>
</dbReference>
<dbReference type="EMBL" id="CM000913">
    <property type="protein sequence ID" value="EFG05260.1"/>
    <property type="molecule type" value="Genomic_DNA"/>
</dbReference>
<dbReference type="InterPro" id="IPR000868">
    <property type="entry name" value="Isochorismatase-like_dom"/>
</dbReference>